<evidence type="ECO:0000256" key="1">
    <source>
        <dbReference type="SAM" id="Phobius"/>
    </source>
</evidence>
<dbReference type="EMBL" id="JAWLKI010000001">
    <property type="protein sequence ID" value="MDV6306099.1"/>
    <property type="molecule type" value="Genomic_DNA"/>
</dbReference>
<keyword evidence="1" id="KW-1133">Transmembrane helix</keyword>
<reference evidence="3 4" key="1">
    <citation type="submission" date="2023-10" db="EMBL/GenBank/DDBJ databases">
        <title>Development of a sustainable strategy for remediation of hydrocarbon-contaminated territories based on the waste exchange concept.</title>
        <authorList>
            <person name="Krivoruchko A."/>
        </authorList>
    </citation>
    <scope>NUCLEOTIDE SEQUENCE [LARGE SCALE GENOMIC DNA]</scope>
    <source>
        <strain evidence="3 4">IEGM 1266</strain>
    </source>
</reference>
<keyword evidence="1" id="KW-0812">Transmembrane</keyword>
<keyword evidence="4" id="KW-1185">Reference proteome</keyword>
<dbReference type="RefSeq" id="WP_096273928.1">
    <property type="nucleotide sequence ID" value="NZ_JAWLKI010000001.1"/>
</dbReference>
<accession>A0ABU4D8P4</accession>
<dbReference type="Pfam" id="PF25362">
    <property type="entry name" value="bPH_11"/>
    <property type="match status" value="1"/>
</dbReference>
<evidence type="ECO:0000259" key="2">
    <source>
        <dbReference type="Pfam" id="PF25362"/>
    </source>
</evidence>
<protein>
    <recommendedName>
        <fullName evidence="2">PH domain-containing protein</fullName>
    </recommendedName>
</protein>
<feature type="domain" description="PH" evidence="2">
    <location>
        <begin position="69"/>
        <end position="191"/>
    </location>
</feature>
<evidence type="ECO:0000313" key="3">
    <source>
        <dbReference type="EMBL" id="MDV6306099.1"/>
    </source>
</evidence>
<dbReference type="InterPro" id="IPR057446">
    <property type="entry name" value="PH_bac"/>
</dbReference>
<proteinExistence type="predicted"/>
<keyword evidence="1" id="KW-0472">Membrane</keyword>
<comment type="caution">
    <text evidence="3">The sequence shown here is derived from an EMBL/GenBank/DDBJ whole genome shotgun (WGS) entry which is preliminary data.</text>
</comment>
<name>A0ABU4D8P4_9ACTN</name>
<feature type="transmembrane region" description="Helical" evidence="1">
    <location>
        <begin position="7"/>
        <end position="28"/>
    </location>
</feature>
<organism evidence="3 4">
    <name type="scientific">Gordonia amicalis</name>
    <dbReference type="NCBI Taxonomy" id="89053"/>
    <lineage>
        <taxon>Bacteria</taxon>
        <taxon>Bacillati</taxon>
        <taxon>Actinomycetota</taxon>
        <taxon>Actinomycetes</taxon>
        <taxon>Mycobacteriales</taxon>
        <taxon>Gordoniaceae</taxon>
        <taxon>Gordonia</taxon>
    </lineage>
</organism>
<dbReference type="Proteomes" id="UP001185779">
    <property type="component" value="Unassembled WGS sequence"/>
</dbReference>
<evidence type="ECO:0000313" key="4">
    <source>
        <dbReference type="Proteomes" id="UP001185779"/>
    </source>
</evidence>
<gene>
    <name evidence="3" type="ORF">R3P94_01865</name>
</gene>
<sequence length="204" mass="21573">MNIRRGLIPGILVLVVVASVIGTVLGYGRVVFNAWFIGVCALIALGLLSMFYLLITGNKKKHAAQAELIGELPSTPADLGAEQRGPDTGLYLGSTMAPSWQNRVVVGDISDRASATIAEFAAGVLISRQAASDIWIPREAITAVRTERGIAGKVMSADGVLVIRWVLPSGTEIDTGLRADDKSIYPGWVNAFAGQHDSGQGTQE</sequence>
<feature type="transmembrane region" description="Helical" evidence="1">
    <location>
        <begin position="34"/>
        <end position="55"/>
    </location>
</feature>